<organism evidence="9 10">
    <name type="scientific">Hibiscus sabdariffa</name>
    <name type="common">roselle</name>
    <dbReference type="NCBI Taxonomy" id="183260"/>
    <lineage>
        <taxon>Eukaryota</taxon>
        <taxon>Viridiplantae</taxon>
        <taxon>Streptophyta</taxon>
        <taxon>Embryophyta</taxon>
        <taxon>Tracheophyta</taxon>
        <taxon>Spermatophyta</taxon>
        <taxon>Magnoliopsida</taxon>
        <taxon>eudicotyledons</taxon>
        <taxon>Gunneridae</taxon>
        <taxon>Pentapetalae</taxon>
        <taxon>rosids</taxon>
        <taxon>malvids</taxon>
        <taxon>Malvales</taxon>
        <taxon>Malvaceae</taxon>
        <taxon>Malvoideae</taxon>
        <taxon>Hibiscus</taxon>
    </lineage>
</organism>
<accession>A0ABR2SQH5</accession>
<feature type="transmembrane region" description="Helical" evidence="8">
    <location>
        <begin position="23"/>
        <end position="44"/>
    </location>
</feature>
<keyword evidence="6 8" id="KW-1133">Transmembrane helix</keyword>
<keyword evidence="7 8" id="KW-0472">Membrane</keyword>
<evidence type="ECO:0000256" key="3">
    <source>
        <dbReference type="ARBA" id="ARBA00022448"/>
    </source>
</evidence>
<dbReference type="PANTHER" id="PTHR33228">
    <property type="entry name" value="PROTEIN GLUTAMINE DUMPER 4-RELATED"/>
    <property type="match status" value="1"/>
</dbReference>
<dbReference type="Proteomes" id="UP001396334">
    <property type="component" value="Unassembled WGS sequence"/>
</dbReference>
<keyword evidence="5" id="KW-0029">Amino-acid transport</keyword>
<dbReference type="InterPro" id="IPR040359">
    <property type="entry name" value="GDU"/>
</dbReference>
<evidence type="ECO:0000313" key="10">
    <source>
        <dbReference type="Proteomes" id="UP001396334"/>
    </source>
</evidence>
<comment type="similarity">
    <text evidence="2">Belongs to the GLUTAMINE DUMPER 1 (TC 9.B.60) family.</text>
</comment>
<comment type="subcellular location">
    <subcellularLocation>
        <location evidence="1">Membrane</location>
        <topology evidence="1">Single-pass membrane protein</topology>
    </subcellularLocation>
</comment>
<keyword evidence="3" id="KW-0813">Transport</keyword>
<comment type="caution">
    <text evidence="9">The sequence shown here is derived from an EMBL/GenBank/DDBJ whole genome shotgun (WGS) entry which is preliminary data.</text>
</comment>
<gene>
    <name evidence="9" type="ORF">V6N11_067029</name>
</gene>
<reference evidence="9 10" key="1">
    <citation type="journal article" date="2024" name="G3 (Bethesda)">
        <title>Genome assembly of Hibiscus sabdariffa L. provides insights into metabolisms of medicinal natural products.</title>
        <authorList>
            <person name="Kim T."/>
        </authorList>
    </citation>
    <scope>NUCLEOTIDE SEQUENCE [LARGE SCALE GENOMIC DNA]</scope>
    <source>
        <strain evidence="9">TK-2024</strain>
        <tissue evidence="9">Old leaves</tissue>
    </source>
</reference>
<sequence>MPIATSSTSSAQPCSTWHCPMPYLFGGMASMLGLVGFTPLILACSYCRHSRGVWPTLMVESDEKDGNLNKNMKVYDENILVIMAGDGRPTFLATSTSAKASSFDGF</sequence>
<evidence type="ECO:0000256" key="7">
    <source>
        <dbReference type="ARBA" id="ARBA00023136"/>
    </source>
</evidence>
<name>A0ABR2SQH5_9ROSI</name>
<evidence type="ECO:0000256" key="8">
    <source>
        <dbReference type="SAM" id="Phobius"/>
    </source>
</evidence>
<keyword evidence="4 8" id="KW-0812">Transmembrane</keyword>
<evidence type="ECO:0000256" key="2">
    <source>
        <dbReference type="ARBA" id="ARBA00009977"/>
    </source>
</evidence>
<evidence type="ECO:0000256" key="6">
    <source>
        <dbReference type="ARBA" id="ARBA00022989"/>
    </source>
</evidence>
<evidence type="ECO:0000256" key="4">
    <source>
        <dbReference type="ARBA" id="ARBA00022692"/>
    </source>
</evidence>
<evidence type="ECO:0000256" key="1">
    <source>
        <dbReference type="ARBA" id="ARBA00004167"/>
    </source>
</evidence>
<keyword evidence="10" id="KW-1185">Reference proteome</keyword>
<proteinExistence type="inferred from homology"/>
<protein>
    <submittedName>
        <fullName evidence="9">Uncharacterized protein</fullName>
    </submittedName>
</protein>
<evidence type="ECO:0000313" key="9">
    <source>
        <dbReference type="EMBL" id="KAK9027187.1"/>
    </source>
</evidence>
<dbReference type="EMBL" id="JBBPBN010000012">
    <property type="protein sequence ID" value="KAK9027187.1"/>
    <property type="molecule type" value="Genomic_DNA"/>
</dbReference>
<evidence type="ECO:0000256" key="5">
    <source>
        <dbReference type="ARBA" id="ARBA00022970"/>
    </source>
</evidence>
<dbReference type="PANTHER" id="PTHR33228:SF49">
    <property type="entry name" value="PROTEIN GLUTAMINE DUMPER 5"/>
    <property type="match status" value="1"/>
</dbReference>